<evidence type="ECO:0008006" key="5">
    <source>
        <dbReference type="Google" id="ProtNLM"/>
    </source>
</evidence>
<proteinExistence type="predicted"/>
<keyword evidence="4" id="KW-1185">Reference proteome</keyword>
<dbReference type="OrthoDB" id="5803015at2759"/>
<comment type="caution">
    <text evidence="3">The sequence shown here is derived from an EMBL/GenBank/DDBJ whole genome shotgun (WGS) entry which is preliminary data.</text>
</comment>
<name>A0A482X0W1_LAOST</name>
<evidence type="ECO:0000313" key="4">
    <source>
        <dbReference type="Proteomes" id="UP000291343"/>
    </source>
</evidence>
<evidence type="ECO:0000313" key="3">
    <source>
        <dbReference type="EMBL" id="RZF39459.1"/>
    </source>
</evidence>
<keyword evidence="1" id="KW-0175">Coiled coil</keyword>
<dbReference type="AlphaFoldDB" id="A0A482X0W1"/>
<organism evidence="3 4">
    <name type="scientific">Laodelphax striatellus</name>
    <name type="common">Small brown planthopper</name>
    <name type="synonym">Delphax striatella</name>
    <dbReference type="NCBI Taxonomy" id="195883"/>
    <lineage>
        <taxon>Eukaryota</taxon>
        <taxon>Metazoa</taxon>
        <taxon>Ecdysozoa</taxon>
        <taxon>Arthropoda</taxon>
        <taxon>Hexapoda</taxon>
        <taxon>Insecta</taxon>
        <taxon>Pterygota</taxon>
        <taxon>Neoptera</taxon>
        <taxon>Paraneoptera</taxon>
        <taxon>Hemiptera</taxon>
        <taxon>Auchenorrhyncha</taxon>
        <taxon>Fulgoroidea</taxon>
        <taxon>Delphacidae</taxon>
        <taxon>Criomorphinae</taxon>
        <taxon>Laodelphax</taxon>
    </lineage>
</organism>
<feature type="compositionally biased region" description="Low complexity" evidence="2">
    <location>
        <begin position="145"/>
        <end position="154"/>
    </location>
</feature>
<reference evidence="3 4" key="1">
    <citation type="journal article" date="2017" name="Gigascience">
        <title>Genome sequence of the small brown planthopper, Laodelphax striatellus.</title>
        <authorList>
            <person name="Zhu J."/>
            <person name="Jiang F."/>
            <person name="Wang X."/>
            <person name="Yang P."/>
            <person name="Bao Y."/>
            <person name="Zhao W."/>
            <person name="Wang W."/>
            <person name="Lu H."/>
            <person name="Wang Q."/>
            <person name="Cui N."/>
            <person name="Li J."/>
            <person name="Chen X."/>
            <person name="Luo L."/>
            <person name="Yu J."/>
            <person name="Kang L."/>
            <person name="Cui F."/>
        </authorList>
    </citation>
    <scope>NUCLEOTIDE SEQUENCE [LARGE SCALE GENOMIC DNA]</scope>
    <source>
        <strain evidence="3">Lst14</strain>
    </source>
</reference>
<protein>
    <recommendedName>
        <fullName evidence="5">Regulatory protein zeste</fullName>
    </recommendedName>
</protein>
<evidence type="ECO:0000256" key="2">
    <source>
        <dbReference type="SAM" id="MobiDB-lite"/>
    </source>
</evidence>
<accession>A0A482X0W1</accession>
<dbReference type="EMBL" id="QKKF02019844">
    <property type="protein sequence ID" value="RZF39459.1"/>
    <property type="molecule type" value="Genomic_DNA"/>
</dbReference>
<sequence length="245" mass="28201">MSKREEKTIKSNCFLQKILERRSELFGELEPPVTKHSRKAAWQEIRNYGVSIGLISKERDASYVRDTTWQNFRGRTLAKLLELQSGDAAGPKKDLDQTDYLVLEILGKESPIVKRLLSPSVADSFWARESNNVDPQTLLDRVNDSTSQSSSAVSSHKKDKKERKIPAPIVVLNDFDKDMETLKRRKLELEVRKLELEVWEKENSLGVEHIELTQNVHPKPPFYIYEDDNSSVHGNTSYEDDDKDN</sequence>
<evidence type="ECO:0000256" key="1">
    <source>
        <dbReference type="SAM" id="Coils"/>
    </source>
</evidence>
<dbReference type="Proteomes" id="UP000291343">
    <property type="component" value="Unassembled WGS sequence"/>
</dbReference>
<gene>
    <name evidence="3" type="ORF">LSTR_LSTR000980</name>
</gene>
<feature type="coiled-coil region" evidence="1">
    <location>
        <begin position="172"/>
        <end position="204"/>
    </location>
</feature>
<feature type="region of interest" description="Disordered" evidence="2">
    <location>
        <begin position="140"/>
        <end position="161"/>
    </location>
</feature>
<feature type="region of interest" description="Disordered" evidence="2">
    <location>
        <begin position="221"/>
        <end position="245"/>
    </location>
</feature>
<dbReference type="InParanoid" id="A0A482X0W1"/>